<dbReference type="GO" id="GO:0005802">
    <property type="term" value="C:trans-Golgi network"/>
    <property type="evidence" value="ECO:0007669"/>
    <property type="project" value="TreeGrafter"/>
</dbReference>
<keyword evidence="4" id="KW-0808">Transferase</keyword>
<dbReference type="GO" id="GO:0005524">
    <property type="term" value="F:ATP binding"/>
    <property type="evidence" value="ECO:0007669"/>
    <property type="project" value="InterPro"/>
</dbReference>
<dbReference type="GO" id="GO:0061630">
    <property type="term" value="F:ubiquitin protein ligase activity"/>
    <property type="evidence" value="ECO:0007669"/>
    <property type="project" value="UniProtKB-EC"/>
</dbReference>
<evidence type="ECO:0000313" key="13">
    <source>
        <dbReference type="EMBL" id="GMN55590.1"/>
    </source>
</evidence>
<dbReference type="Pfam" id="PF12796">
    <property type="entry name" value="Ank_2"/>
    <property type="match status" value="3"/>
</dbReference>
<feature type="repeat" description="ANK" evidence="10">
    <location>
        <begin position="621"/>
        <end position="653"/>
    </location>
</feature>
<dbReference type="Pfam" id="PF00069">
    <property type="entry name" value="Pkinase"/>
    <property type="match status" value="1"/>
</dbReference>
<evidence type="ECO:0000256" key="7">
    <source>
        <dbReference type="ARBA" id="ARBA00022771"/>
    </source>
</evidence>
<dbReference type="InterPro" id="IPR002110">
    <property type="entry name" value="Ankyrin_rpt"/>
</dbReference>
<dbReference type="InterPro" id="IPR044584">
    <property type="entry name" value="KEG"/>
</dbReference>
<dbReference type="InterPro" id="IPR040847">
    <property type="entry name" value="SH3_15"/>
</dbReference>
<dbReference type="GO" id="GO:0009738">
    <property type="term" value="P:abscisic acid-activated signaling pathway"/>
    <property type="evidence" value="ECO:0007669"/>
    <property type="project" value="InterPro"/>
</dbReference>
<comment type="pathway">
    <text evidence="2">Protein modification; protein ubiquitination.</text>
</comment>
<keyword evidence="7" id="KW-0863">Zinc-finger</keyword>
<dbReference type="PRINTS" id="PR01415">
    <property type="entry name" value="ANKYRIN"/>
</dbReference>
<evidence type="ECO:0000256" key="3">
    <source>
        <dbReference type="ARBA" id="ARBA00012483"/>
    </source>
</evidence>
<evidence type="ECO:0000256" key="5">
    <source>
        <dbReference type="ARBA" id="ARBA00022723"/>
    </source>
</evidence>
<dbReference type="GO" id="GO:0005769">
    <property type="term" value="C:early endosome"/>
    <property type="evidence" value="ECO:0007669"/>
    <property type="project" value="TreeGrafter"/>
</dbReference>
<evidence type="ECO:0000256" key="2">
    <source>
        <dbReference type="ARBA" id="ARBA00004906"/>
    </source>
</evidence>
<keyword evidence="10" id="KW-0040">ANK repeat</keyword>
<dbReference type="PROSITE" id="PS50088">
    <property type="entry name" value="ANK_REPEAT"/>
    <property type="match status" value="5"/>
</dbReference>
<evidence type="ECO:0000313" key="14">
    <source>
        <dbReference type="Proteomes" id="UP001187192"/>
    </source>
</evidence>
<evidence type="ECO:0000256" key="10">
    <source>
        <dbReference type="PROSITE-ProRule" id="PRU00023"/>
    </source>
</evidence>
<feature type="compositionally biased region" description="Acidic residues" evidence="11">
    <location>
        <begin position="58"/>
        <end position="78"/>
    </location>
</feature>
<dbReference type="PANTHER" id="PTHR46960">
    <property type="entry name" value="E3 UBIQUITIN-PROTEIN LIGASE KEG"/>
    <property type="match status" value="1"/>
</dbReference>
<dbReference type="PROSITE" id="PS50297">
    <property type="entry name" value="ANK_REP_REGION"/>
    <property type="match status" value="4"/>
</dbReference>
<organism evidence="13 14">
    <name type="scientific">Ficus carica</name>
    <name type="common">Common fig</name>
    <dbReference type="NCBI Taxonomy" id="3494"/>
    <lineage>
        <taxon>Eukaryota</taxon>
        <taxon>Viridiplantae</taxon>
        <taxon>Streptophyta</taxon>
        <taxon>Embryophyta</taxon>
        <taxon>Tracheophyta</taxon>
        <taxon>Spermatophyta</taxon>
        <taxon>Magnoliopsida</taxon>
        <taxon>eudicotyledons</taxon>
        <taxon>Gunneridae</taxon>
        <taxon>Pentapetalae</taxon>
        <taxon>rosids</taxon>
        <taxon>fabids</taxon>
        <taxon>Rosales</taxon>
        <taxon>Moraceae</taxon>
        <taxon>Ficeae</taxon>
        <taxon>Ficus</taxon>
    </lineage>
</organism>
<evidence type="ECO:0000256" key="1">
    <source>
        <dbReference type="ARBA" id="ARBA00000900"/>
    </source>
</evidence>
<dbReference type="FunFam" id="1.25.40.20:FF:000351">
    <property type="entry name" value="E3 ubiquitin-protein ligase KEG"/>
    <property type="match status" value="1"/>
</dbReference>
<dbReference type="EC" id="2.3.2.27" evidence="3"/>
<keyword evidence="14" id="KW-1185">Reference proteome</keyword>
<gene>
    <name evidence="13" type="ORF">TIFTF001_024710</name>
</gene>
<sequence length="1710" mass="188347">MFSASPDTTLPCPRCRHVSLVGNSVQALRKNYAVLALIHSSSAAAATSSAAASNFDCDYTDDDDENGDGDGDEDGDEESLSRRRCSRASASSISGGGCGPVIEVGAHQDLRLVRRIGEGRRAGVEMWAALISGAAGRCRHPVAVKKVVVTEETSVDWVVGQLENLRRASMWCRNVCTFHGFTRMESSLCLVMDRCYGSVQSEMQRNEGRLTLEQILSIGFDIHIGDGLRKGMQNNVEGSEDKKDFVSSDPENLLLRGNILSSRNILFCSLLNFNRCRSIGDYSVLTRVRYGADIARGVAELHAAGVVCMNLKPSNLLLDSSGRAVVSDYGHASILKKSSCRKSRSESDPTRLHSCMECTMLSPHYAAPEAWEPVKKSLNLFWDDAIGISAESDAWSFGCTLVEMCTGSTPWAGLSAEEIYRAVVKARKLPPQYATVVGAGIPRELWKMIGECLQFKAARRPTFNAMLATFLRHLQEIPRSPPASPDNDIGKCSESNVTEPSPVSDSEVFVDNTNLLHRLVSEGGVSGVRDLLAKAASGNGTMSSLLAAQNSDGQTALHLACRRGSAELVEAILEYREANVDVLDKDGDPPLIFALAAGSPECIRALIERGANVRSSLRDGFGPSVAHVCAYHGQPDCMRELLMAGADPNAVDDEGETVLHRAISKKYTDCALVILENGGCESMAVSNSKNLTVRPKTTVSPALPFSRRWSASWESNLGLMEPLHLCVETWNVAVLRRWVEVATAEEIADAIDILSPIGTALCMAAAVKKDHEIEGREMVRILLAAGADPTAQDAQHGRTALHTAAMANDVELVKIILEAGVDVNIRNEHNTIPLHVALARGAKSCVGLLLSSGANYNLQDDEGDNAFHIAAETAKMIRENLEWLITMLRNPDAAVETRNNRQVPWKFFGKTLRDFLEALPREWISEDLMEALVNSGVYLSPTIYEVGDWVKFKRSITAPTYGWQGAKPKSVGFVQSVLDKDNLMVSFCSVSGEARVLANEVVKVIPLDRGQHVQLKPEVKEPRFGWRGQSRDSIGTVLCVDDDGILRVGFPGASRGWKADPAEMERVEEYKVGDWVRIRPTLTAAKHGLGSVTPGSIGIVYCIRPDSSLLLELSYLPNPWHCEPEEVELVTPFRIGDRVCVKRSVAEPRYAWGGETHHSVGRISEIESDGLLIIEIPNRPIPWQADPSDMEKVEDFKVGDWVRVKASVPSPKYGWEDITRTSIGVIHSLEEDGDMGIAFCFRSKPFRCSVTDVEKVPAFEVGQEIHMMASVTQPRLGWSNESPATVGKIVRIDMDGALNAKVPGRQSLWKVSPGDAERLPGFEVGDWVRSKPSLGTRPSYDWNSIGKESLAVVHSVQDTGYLELACCFRKGRWITHYTDVEKVPCFKVGQHVRFRTGIVEPRWGWRRSQSDSRGVITSVHADGEVWVAFFGLPGLWRGDPTDLEMEQMFEVGEWVRLRNYASNWKSIGPGSIGVVHGIGCEGDVWDGTTFVGFCGEQERWVGPTCHLERVGKLTVGQKVRVKLSVKQPRFGWSGYSHSSVGIISAIDADGRLRIYTPAGSKSWMLDPSEVEVVEEQELRIGDWVRVRASVSTPTHQWGEVNHSSIGVVHRMEDGDLWLAFCFMERLWLCKAWEVERIRPFKVGDKVRIREGLVSPRWGWGMETHASKGEVVGVDANGKLRIRFRWREGRPWIGDPADIVLDENSCRTGTS</sequence>
<dbReference type="GO" id="GO:0016567">
    <property type="term" value="P:protein ubiquitination"/>
    <property type="evidence" value="ECO:0007669"/>
    <property type="project" value="InterPro"/>
</dbReference>
<accession>A0AA88ANS8</accession>
<feature type="repeat" description="ANK" evidence="10">
    <location>
        <begin position="586"/>
        <end position="618"/>
    </location>
</feature>
<protein>
    <recommendedName>
        <fullName evidence="3">RING-type E3 ubiquitin transferase</fullName>
        <ecNumber evidence="3">2.3.2.27</ecNumber>
    </recommendedName>
</protein>
<dbReference type="GO" id="GO:0006952">
    <property type="term" value="P:defense response"/>
    <property type="evidence" value="ECO:0007669"/>
    <property type="project" value="InterPro"/>
</dbReference>
<dbReference type="GO" id="GO:0009788">
    <property type="term" value="P:negative regulation of abscisic acid-activated signaling pathway"/>
    <property type="evidence" value="ECO:0007669"/>
    <property type="project" value="TreeGrafter"/>
</dbReference>
<dbReference type="GO" id="GO:0004672">
    <property type="term" value="F:protein kinase activity"/>
    <property type="evidence" value="ECO:0007669"/>
    <property type="project" value="InterPro"/>
</dbReference>
<dbReference type="SUPFAM" id="SSF56112">
    <property type="entry name" value="Protein kinase-like (PK-like)"/>
    <property type="match status" value="2"/>
</dbReference>
<keyword evidence="6" id="KW-0677">Repeat</keyword>
<evidence type="ECO:0000259" key="12">
    <source>
        <dbReference type="PROSITE" id="PS50011"/>
    </source>
</evidence>
<dbReference type="Gene3D" id="1.25.40.20">
    <property type="entry name" value="Ankyrin repeat-containing domain"/>
    <property type="match status" value="3"/>
</dbReference>
<comment type="catalytic activity">
    <reaction evidence="1">
        <text>S-ubiquitinyl-[E2 ubiquitin-conjugating enzyme]-L-cysteine + [acceptor protein]-L-lysine = [E2 ubiquitin-conjugating enzyme]-L-cysteine + N(6)-ubiquitinyl-[acceptor protein]-L-lysine.</text>
        <dbReference type="EC" id="2.3.2.27"/>
    </reaction>
</comment>
<feature type="domain" description="Protein kinase" evidence="12">
    <location>
        <begin position="110"/>
        <end position="471"/>
    </location>
</feature>
<feature type="repeat" description="ANK" evidence="10">
    <location>
        <begin position="796"/>
        <end position="828"/>
    </location>
</feature>
<keyword evidence="8" id="KW-0833">Ubl conjugation pathway</keyword>
<dbReference type="GO" id="GO:0008270">
    <property type="term" value="F:zinc ion binding"/>
    <property type="evidence" value="ECO:0007669"/>
    <property type="project" value="UniProtKB-KW"/>
</dbReference>
<comment type="caution">
    <text evidence="13">The sequence shown here is derived from an EMBL/GenBank/DDBJ whole genome shotgun (WGS) entry which is preliminary data.</text>
</comment>
<dbReference type="InterPro" id="IPR000719">
    <property type="entry name" value="Prot_kinase_dom"/>
</dbReference>
<dbReference type="GO" id="GO:0045324">
    <property type="term" value="P:late endosome to vacuole transport"/>
    <property type="evidence" value="ECO:0007669"/>
    <property type="project" value="TreeGrafter"/>
</dbReference>
<evidence type="ECO:0000256" key="11">
    <source>
        <dbReference type="SAM" id="MobiDB-lite"/>
    </source>
</evidence>
<dbReference type="EMBL" id="BTGU01000058">
    <property type="protein sequence ID" value="GMN55590.1"/>
    <property type="molecule type" value="Genomic_DNA"/>
</dbReference>
<feature type="repeat" description="ANK" evidence="10">
    <location>
        <begin position="552"/>
        <end position="585"/>
    </location>
</feature>
<reference evidence="13" key="1">
    <citation type="submission" date="2023-07" db="EMBL/GenBank/DDBJ databases">
        <title>draft genome sequence of fig (Ficus carica).</title>
        <authorList>
            <person name="Takahashi T."/>
            <person name="Nishimura K."/>
        </authorList>
    </citation>
    <scope>NUCLEOTIDE SEQUENCE</scope>
</reference>
<dbReference type="SMART" id="SM00248">
    <property type="entry name" value="ANK"/>
    <property type="match status" value="8"/>
</dbReference>
<keyword evidence="5" id="KW-0479">Metal-binding</keyword>
<feature type="compositionally biased region" description="Polar residues" evidence="11">
    <location>
        <begin position="493"/>
        <end position="504"/>
    </location>
</feature>
<proteinExistence type="predicted"/>
<evidence type="ECO:0000256" key="8">
    <source>
        <dbReference type="ARBA" id="ARBA00022786"/>
    </source>
</evidence>
<feature type="repeat" description="ANK" evidence="10">
    <location>
        <begin position="829"/>
        <end position="861"/>
    </location>
</feature>
<evidence type="ECO:0000256" key="9">
    <source>
        <dbReference type="ARBA" id="ARBA00022833"/>
    </source>
</evidence>
<dbReference type="SUPFAM" id="SSF48403">
    <property type="entry name" value="Ankyrin repeat"/>
    <property type="match status" value="2"/>
</dbReference>
<feature type="region of interest" description="Disordered" evidence="11">
    <location>
        <begin position="479"/>
        <end position="505"/>
    </location>
</feature>
<evidence type="ECO:0000256" key="6">
    <source>
        <dbReference type="ARBA" id="ARBA00022737"/>
    </source>
</evidence>
<evidence type="ECO:0000256" key="4">
    <source>
        <dbReference type="ARBA" id="ARBA00022679"/>
    </source>
</evidence>
<dbReference type="PANTHER" id="PTHR46960:SF1">
    <property type="entry name" value="E3 UBIQUITIN-PROTEIN LIGASE KEG"/>
    <property type="match status" value="1"/>
</dbReference>
<dbReference type="Gene3D" id="1.10.510.10">
    <property type="entry name" value="Transferase(Phosphotransferase) domain 1"/>
    <property type="match status" value="2"/>
</dbReference>
<dbReference type="PROSITE" id="PS50011">
    <property type="entry name" value="PROTEIN_KINASE_DOM"/>
    <property type="match status" value="1"/>
</dbReference>
<dbReference type="Pfam" id="PF18346">
    <property type="entry name" value="SH3_15"/>
    <property type="match status" value="6"/>
</dbReference>
<feature type="region of interest" description="Disordered" evidence="11">
    <location>
        <begin position="57"/>
        <end position="94"/>
    </location>
</feature>
<dbReference type="Proteomes" id="UP001187192">
    <property type="component" value="Unassembled WGS sequence"/>
</dbReference>
<dbReference type="InterPro" id="IPR011009">
    <property type="entry name" value="Kinase-like_dom_sf"/>
</dbReference>
<dbReference type="InterPro" id="IPR036770">
    <property type="entry name" value="Ankyrin_rpt-contain_sf"/>
</dbReference>
<keyword evidence="9" id="KW-0862">Zinc</keyword>
<name>A0AA88ANS8_FICCA</name>